<name>A0ABW6APC2_9BACT</name>
<evidence type="ECO:0000313" key="3">
    <source>
        <dbReference type="Proteomes" id="UP001597512"/>
    </source>
</evidence>
<dbReference type="RefSeq" id="WP_381503813.1">
    <property type="nucleotide sequence ID" value="NZ_JBHUOM010000019.1"/>
</dbReference>
<proteinExistence type="predicted"/>
<keyword evidence="1" id="KW-0472">Membrane</keyword>
<accession>A0ABW6APC2</accession>
<comment type="caution">
    <text evidence="2">The sequence shown here is derived from an EMBL/GenBank/DDBJ whole genome shotgun (WGS) entry which is preliminary data.</text>
</comment>
<keyword evidence="1" id="KW-1133">Transmembrane helix</keyword>
<dbReference type="Proteomes" id="UP001597512">
    <property type="component" value="Unassembled WGS sequence"/>
</dbReference>
<gene>
    <name evidence="2" type="ORF">ACFS25_18000</name>
</gene>
<keyword evidence="1" id="KW-0812">Transmembrane</keyword>
<evidence type="ECO:0000256" key="1">
    <source>
        <dbReference type="SAM" id="Phobius"/>
    </source>
</evidence>
<sequence>MSKKKNVPVFDLSKEVKAGFSYEKAYSLIRVRLSTMSLVLIATILTYYPF</sequence>
<dbReference type="EMBL" id="JBHUOM010000019">
    <property type="protein sequence ID" value="MFD2935680.1"/>
    <property type="molecule type" value="Genomic_DNA"/>
</dbReference>
<reference evidence="3" key="1">
    <citation type="journal article" date="2019" name="Int. J. Syst. Evol. Microbiol.">
        <title>The Global Catalogue of Microorganisms (GCM) 10K type strain sequencing project: providing services to taxonomists for standard genome sequencing and annotation.</title>
        <authorList>
            <consortium name="The Broad Institute Genomics Platform"/>
            <consortium name="The Broad Institute Genome Sequencing Center for Infectious Disease"/>
            <person name="Wu L."/>
            <person name="Ma J."/>
        </authorList>
    </citation>
    <scope>NUCLEOTIDE SEQUENCE [LARGE SCALE GENOMIC DNA]</scope>
    <source>
        <strain evidence="3">KCTC 52490</strain>
    </source>
</reference>
<keyword evidence="3" id="KW-1185">Reference proteome</keyword>
<organism evidence="2 3">
    <name type="scientific">Spirosoma flavum</name>
    <dbReference type="NCBI Taxonomy" id="2048557"/>
    <lineage>
        <taxon>Bacteria</taxon>
        <taxon>Pseudomonadati</taxon>
        <taxon>Bacteroidota</taxon>
        <taxon>Cytophagia</taxon>
        <taxon>Cytophagales</taxon>
        <taxon>Cytophagaceae</taxon>
        <taxon>Spirosoma</taxon>
    </lineage>
</organism>
<evidence type="ECO:0000313" key="2">
    <source>
        <dbReference type="EMBL" id="MFD2935680.1"/>
    </source>
</evidence>
<protein>
    <submittedName>
        <fullName evidence="2">Uncharacterized protein</fullName>
    </submittedName>
</protein>
<feature type="transmembrane region" description="Helical" evidence="1">
    <location>
        <begin position="31"/>
        <end position="48"/>
    </location>
</feature>